<dbReference type="Proteomes" id="UP000316612">
    <property type="component" value="Unassembled WGS sequence"/>
</dbReference>
<keyword evidence="3" id="KW-1185">Reference proteome</keyword>
<keyword evidence="1" id="KW-0812">Transmembrane</keyword>
<protein>
    <submittedName>
        <fullName evidence="2">Uncharacterized protein</fullName>
    </submittedName>
</protein>
<dbReference type="AlphaFoldDB" id="A0A4Y4DNU4"/>
<reference evidence="2 3" key="1">
    <citation type="submission" date="2019-06" db="EMBL/GenBank/DDBJ databases">
        <title>Whole genome shotgun sequence of Glutamicibacter uratoxydans NBRC 15515.</title>
        <authorList>
            <person name="Hosoyama A."/>
            <person name="Uohara A."/>
            <person name="Ohji S."/>
            <person name="Ichikawa N."/>
        </authorList>
    </citation>
    <scope>NUCLEOTIDE SEQUENCE [LARGE SCALE GENOMIC DNA]</scope>
    <source>
        <strain evidence="2 3">NBRC 15515</strain>
    </source>
</reference>
<evidence type="ECO:0000313" key="3">
    <source>
        <dbReference type="Proteomes" id="UP000316612"/>
    </source>
</evidence>
<proteinExistence type="predicted"/>
<name>A0A4Y4DNU4_GLUUR</name>
<sequence>MIRPLHNGLIALANENEGTEHRMGEKHRKSRGAKQLLIEEAGQSLVLAIGLCALTLLTISVVMGASAVNLKARQLLAIADGAVVAAVDEFEFVADEGSPRIQLTTDQVSQGVRRYLADIGASGRIDNLEIGSVRILPGGQGAELTLKGTVSPPIVGWVVPSGITIEVSSSAQTVLSR</sequence>
<evidence type="ECO:0000256" key="1">
    <source>
        <dbReference type="SAM" id="Phobius"/>
    </source>
</evidence>
<keyword evidence="1" id="KW-1133">Transmembrane helix</keyword>
<feature type="transmembrane region" description="Helical" evidence="1">
    <location>
        <begin position="45"/>
        <end position="68"/>
    </location>
</feature>
<dbReference type="EMBL" id="BJNY01000014">
    <property type="protein sequence ID" value="GED06982.1"/>
    <property type="molecule type" value="Genomic_DNA"/>
</dbReference>
<keyword evidence="1" id="KW-0472">Membrane</keyword>
<gene>
    <name evidence="2" type="ORF">AUR04nite_25140</name>
</gene>
<comment type="caution">
    <text evidence="2">The sequence shown here is derived from an EMBL/GenBank/DDBJ whole genome shotgun (WGS) entry which is preliminary data.</text>
</comment>
<organism evidence="2 3">
    <name type="scientific">Glutamicibacter uratoxydans</name>
    <name type="common">Arthrobacter uratoxydans</name>
    <dbReference type="NCBI Taxonomy" id="43667"/>
    <lineage>
        <taxon>Bacteria</taxon>
        <taxon>Bacillati</taxon>
        <taxon>Actinomycetota</taxon>
        <taxon>Actinomycetes</taxon>
        <taxon>Micrococcales</taxon>
        <taxon>Micrococcaceae</taxon>
        <taxon>Glutamicibacter</taxon>
    </lineage>
</organism>
<accession>A0A4Y4DNU4</accession>
<evidence type="ECO:0000313" key="2">
    <source>
        <dbReference type="EMBL" id="GED06982.1"/>
    </source>
</evidence>